<dbReference type="AlphaFoldDB" id="A0A915HTK5"/>
<evidence type="ECO:0000313" key="2">
    <source>
        <dbReference type="WBParaSite" id="nRc.2.0.1.t04725-RA"/>
    </source>
</evidence>
<reference evidence="2" key="1">
    <citation type="submission" date="2022-11" db="UniProtKB">
        <authorList>
            <consortium name="WormBaseParasite"/>
        </authorList>
    </citation>
    <scope>IDENTIFICATION</scope>
</reference>
<dbReference type="Proteomes" id="UP000887565">
    <property type="component" value="Unplaced"/>
</dbReference>
<proteinExistence type="predicted"/>
<evidence type="ECO:0000313" key="1">
    <source>
        <dbReference type="Proteomes" id="UP000887565"/>
    </source>
</evidence>
<keyword evidence="1" id="KW-1185">Reference proteome</keyword>
<dbReference type="WBParaSite" id="nRc.2.0.1.t04725-RA">
    <property type="protein sequence ID" value="nRc.2.0.1.t04725-RA"/>
    <property type="gene ID" value="nRc.2.0.1.g04725"/>
</dbReference>
<organism evidence="1 2">
    <name type="scientific">Romanomermis culicivorax</name>
    <name type="common">Nematode worm</name>
    <dbReference type="NCBI Taxonomy" id="13658"/>
    <lineage>
        <taxon>Eukaryota</taxon>
        <taxon>Metazoa</taxon>
        <taxon>Ecdysozoa</taxon>
        <taxon>Nematoda</taxon>
        <taxon>Enoplea</taxon>
        <taxon>Dorylaimia</taxon>
        <taxon>Mermithida</taxon>
        <taxon>Mermithoidea</taxon>
        <taxon>Mermithidae</taxon>
        <taxon>Romanomermis</taxon>
    </lineage>
</organism>
<accession>A0A915HTK5</accession>
<name>A0A915HTK5_ROMCU</name>
<protein>
    <submittedName>
        <fullName evidence="2">Uncharacterized protein</fullName>
    </submittedName>
</protein>
<sequence>MHPAKLPMIKGGKQNTSLMTNEEKIEPYDNIALCAEVIDRALGSNNITSIHHTVGALMSLLFLSEIHQNMVMSDELRQTNFNLIINDLFMTYSLPETWLIYNIKSDHHISETRVLAPLYSMPNHNEWINAIRGMMSLAIHVGTPHSEMELCAIICNEIPKLLAKSENIEIDLICEQNWIKEEGTLDQELTEWASQMPLTGKIRNDNKRPVYSNGYFDEFESSSFPRIDAIRRKSHENAKQATTDIEIDNKTVMAVQSLIKDIAEESFAIKTKILSKMNIIQIESEEENVSETDTTAQRPMTKMTTSITPLLKSLSYSTQHNDWTKEDEYSPKNALIKMMSLKDLSKEEDVESQMVPPKIIPMRHKLAKQQETEITTPVSTDSRTLVLEVKDN</sequence>